<name>A0A433N6B3_CHLFR</name>
<proteinExistence type="predicted"/>
<reference evidence="2 3" key="1">
    <citation type="journal article" date="2019" name="Genome Biol. Evol.">
        <title>Day and night: Metabolic profiles and evolutionary relationships of six axenic non-marine cyanobacteria.</title>
        <authorList>
            <person name="Will S.E."/>
            <person name="Henke P."/>
            <person name="Boedeker C."/>
            <person name="Huang S."/>
            <person name="Brinkmann H."/>
            <person name="Rohde M."/>
            <person name="Jarek M."/>
            <person name="Friedl T."/>
            <person name="Seufert S."/>
            <person name="Schumacher M."/>
            <person name="Overmann J."/>
            <person name="Neumann-Schaal M."/>
            <person name="Petersen J."/>
        </authorList>
    </citation>
    <scope>NUCLEOTIDE SEQUENCE [LARGE SCALE GENOMIC DNA]</scope>
    <source>
        <strain evidence="2 3">PCC 6912</strain>
    </source>
</reference>
<dbReference type="AlphaFoldDB" id="A0A433N6B3"/>
<evidence type="ECO:0000256" key="1">
    <source>
        <dbReference type="SAM" id="MobiDB-lite"/>
    </source>
</evidence>
<dbReference type="RefSeq" id="WP_016879399.1">
    <property type="nucleotide sequence ID" value="NZ_AJLN01000059.1"/>
</dbReference>
<evidence type="ECO:0000313" key="2">
    <source>
        <dbReference type="EMBL" id="RUR77023.1"/>
    </source>
</evidence>
<dbReference type="STRING" id="211165.GCA_000317285_01747"/>
<protein>
    <submittedName>
        <fullName evidence="2">Uncharacterized protein</fullName>
    </submittedName>
</protein>
<gene>
    <name evidence="2" type="ORF">PCC6912_39820</name>
</gene>
<accession>A0A433N6B3</accession>
<keyword evidence="3" id="KW-1185">Reference proteome</keyword>
<sequence>MARKSGLGREDDFSFKKDKIKQPPKLSQIRESTQASFYIKPDPTLYPKDPCDIIHVSDDLPNLDIIGKPGRQFGETVLYDPVQKVNYLSQSDRYDRSINTYPVGTIERDGKTIYLFCSSQSPTGFWEVTVGGGGTFLEFSNPILTIICPRPFSLQEFTDVLTDGTAANWTQLQGRLTIVSPSSGSGSLNPDIFIIGSRTPTDPPILLLAELEGNPSAFDILVIRTTVADMIDGLSGMENAIAPNTGPNFTIPCSFTPLPGAPNTAFCWVSGTIEITWNPPPDSLWVTEYQLQQNINGTYQTIRVIPRIQERRVTVELGVYYRILAINNVLGAGYSVTESCRFAFAPGQFTFASDRINGLSGSDGRVSTTQYPLAVIRCETPIDEINGLSGSDGRVSTTQYPLAVIRCETPIDEIDGLSGSDGKFLATVYNLVGGIVG</sequence>
<feature type="region of interest" description="Disordered" evidence="1">
    <location>
        <begin position="1"/>
        <end position="33"/>
    </location>
</feature>
<feature type="compositionally biased region" description="Basic and acidic residues" evidence="1">
    <location>
        <begin position="7"/>
        <end position="21"/>
    </location>
</feature>
<dbReference type="Proteomes" id="UP000268857">
    <property type="component" value="Unassembled WGS sequence"/>
</dbReference>
<comment type="caution">
    <text evidence="2">The sequence shown here is derived from an EMBL/GenBank/DDBJ whole genome shotgun (WGS) entry which is preliminary data.</text>
</comment>
<evidence type="ECO:0000313" key="3">
    <source>
        <dbReference type="Proteomes" id="UP000268857"/>
    </source>
</evidence>
<organism evidence="2 3">
    <name type="scientific">Chlorogloeopsis fritschii PCC 6912</name>
    <dbReference type="NCBI Taxonomy" id="211165"/>
    <lineage>
        <taxon>Bacteria</taxon>
        <taxon>Bacillati</taxon>
        <taxon>Cyanobacteriota</taxon>
        <taxon>Cyanophyceae</taxon>
        <taxon>Nostocales</taxon>
        <taxon>Chlorogloeopsidaceae</taxon>
        <taxon>Chlorogloeopsis</taxon>
    </lineage>
</organism>
<dbReference type="EMBL" id="RSCJ01000018">
    <property type="protein sequence ID" value="RUR77023.1"/>
    <property type="molecule type" value="Genomic_DNA"/>
</dbReference>